<name>A0ABX4CV84_9FLAO</name>
<dbReference type="InterPro" id="IPR027417">
    <property type="entry name" value="P-loop_NTPase"/>
</dbReference>
<sequence length="589" mass="66642">MSTTEIGKVLESSPNSISIQIISTEIFEKNKKKLQIGKYVEISDGNLNKVVAIIQNIKSTFSELSSQLKFVLQTQPIGYIEGDVFTRGASLIPSPTEPVFVMEETTMDLIYSSNKDFNFPFGKLVQNYGVDFKIDANKFFGKHIALVGSTGSGKSCTVSKILQDVVGIDNGKNINVGNQKNSHIIIFDIHSEYKSAFDLQTQENFTLNNLDVDTLQLPYWLMNSEELESLFIEGNENNHHNQVSQFKRAVILNKEKYNHTLKDKINYDTPVYFSIQEVYTYIWNLNHEVVSKLAGENCPKLSDTTLITDPEKLLYFDDKLDFVTQSTAVANKASNGAFHGEFNRFISRLETKLSDKRLDFILKSTKPDGNIHSTEDFGDVLKQFLGYLDKSNVTIIDLSGIPFEVLSITVSLVSRLVFDFAFHYSKIKHTTEEYNDIPFMIVCEEAHNYIPKSGGAEYKASKKSIERIAKEGRKYGLSLMVVSQRPSEVSETIFSQCNNFISLRLTNVNDQNYVKALMPENSNAIADILPNLSAGECLIVGDATLIPSVVKLDMPNPQPKSQSIKFQDEWQKTWNDVNFDEVIKRWKKE</sequence>
<evidence type="ECO:0000313" key="2">
    <source>
        <dbReference type="EMBL" id="OXB08405.1"/>
    </source>
</evidence>
<dbReference type="RefSeq" id="WP_089057679.1">
    <property type="nucleotide sequence ID" value="NZ_MUHD01000016.1"/>
</dbReference>
<dbReference type="PANTHER" id="PTHR42957:SF1">
    <property type="entry name" value="HELICASE MJ1565-RELATED"/>
    <property type="match status" value="1"/>
</dbReference>
<dbReference type="InterPro" id="IPR002789">
    <property type="entry name" value="HerA_central"/>
</dbReference>
<dbReference type="SUPFAM" id="SSF52540">
    <property type="entry name" value="P-loop containing nucleoside triphosphate hydrolases"/>
    <property type="match status" value="1"/>
</dbReference>
<dbReference type="CDD" id="cd01127">
    <property type="entry name" value="TrwB_TraG_TraD_VirD4"/>
    <property type="match status" value="1"/>
</dbReference>
<dbReference type="Gene3D" id="3.40.50.300">
    <property type="entry name" value="P-loop containing nucleotide triphosphate hydrolases"/>
    <property type="match status" value="2"/>
</dbReference>
<feature type="domain" description="Helicase HerA central" evidence="1">
    <location>
        <begin position="120"/>
        <end position="416"/>
    </location>
</feature>
<dbReference type="EMBL" id="MUHD01000016">
    <property type="protein sequence ID" value="OXB08405.1"/>
    <property type="molecule type" value="Genomic_DNA"/>
</dbReference>
<gene>
    <name evidence="2" type="ORF">B0A81_08795</name>
</gene>
<evidence type="ECO:0000259" key="1">
    <source>
        <dbReference type="Pfam" id="PF01935"/>
    </source>
</evidence>
<proteinExistence type="predicted"/>
<keyword evidence="3" id="KW-1185">Reference proteome</keyword>
<evidence type="ECO:0000313" key="3">
    <source>
        <dbReference type="Proteomes" id="UP000198381"/>
    </source>
</evidence>
<organism evidence="2 3">
    <name type="scientific">Flavobacterium plurextorum</name>
    <dbReference type="NCBI Taxonomy" id="1114867"/>
    <lineage>
        <taxon>Bacteria</taxon>
        <taxon>Pseudomonadati</taxon>
        <taxon>Bacteroidota</taxon>
        <taxon>Flavobacteriia</taxon>
        <taxon>Flavobacteriales</taxon>
        <taxon>Flavobacteriaceae</taxon>
        <taxon>Flavobacterium</taxon>
    </lineage>
</organism>
<accession>A0ABX4CV84</accession>
<protein>
    <submittedName>
        <fullName evidence="2">ATPase</fullName>
    </submittedName>
</protein>
<reference evidence="2 3" key="1">
    <citation type="submission" date="2016-11" db="EMBL/GenBank/DDBJ databases">
        <title>Whole genomes of Flavobacteriaceae.</title>
        <authorList>
            <person name="Stine C."/>
            <person name="Li C."/>
            <person name="Tadesse D."/>
        </authorList>
    </citation>
    <scope>NUCLEOTIDE SEQUENCE [LARGE SCALE GENOMIC DNA]</scope>
    <source>
        <strain evidence="2 3">CCUG 60112</strain>
    </source>
</reference>
<comment type="caution">
    <text evidence="2">The sequence shown here is derived from an EMBL/GenBank/DDBJ whole genome shotgun (WGS) entry which is preliminary data.</text>
</comment>
<dbReference type="Pfam" id="PF01935">
    <property type="entry name" value="DUF87"/>
    <property type="match status" value="1"/>
</dbReference>
<dbReference type="InterPro" id="IPR008571">
    <property type="entry name" value="HerA-like"/>
</dbReference>
<dbReference type="Proteomes" id="UP000198381">
    <property type="component" value="Unassembled WGS sequence"/>
</dbReference>
<dbReference type="CDD" id="cd00267">
    <property type="entry name" value="ABC_ATPase"/>
    <property type="match status" value="1"/>
</dbReference>
<dbReference type="PANTHER" id="PTHR42957">
    <property type="entry name" value="HELICASE MJ1565-RELATED"/>
    <property type="match status" value="1"/>
</dbReference>